<evidence type="ECO:0000313" key="3">
    <source>
        <dbReference type="EMBL" id="QIQ41318.1"/>
    </source>
</evidence>
<evidence type="ECO:0000313" key="4">
    <source>
        <dbReference type="Proteomes" id="UP000502374"/>
    </source>
</evidence>
<dbReference type="GO" id="GO:0005829">
    <property type="term" value="C:cytosol"/>
    <property type="evidence" value="ECO:0007669"/>
    <property type="project" value="TreeGrafter"/>
</dbReference>
<dbReference type="InterPro" id="IPR015943">
    <property type="entry name" value="WD40/YVTN_repeat-like_dom_sf"/>
</dbReference>
<gene>
    <name evidence="3" type="primary">pgl</name>
    <name evidence="3" type="ORF">G4B00_01465</name>
</gene>
<dbReference type="GO" id="GO:0006006">
    <property type="term" value="P:glucose metabolic process"/>
    <property type="evidence" value="ECO:0007669"/>
    <property type="project" value="UniProtKB-KW"/>
</dbReference>
<dbReference type="Proteomes" id="UP000502374">
    <property type="component" value="Chromosome"/>
</dbReference>
<dbReference type="PANTHER" id="PTHR30344:SF1">
    <property type="entry name" value="6-PHOSPHOGLUCONOLACTONASE"/>
    <property type="match status" value="1"/>
</dbReference>
<protein>
    <submittedName>
        <fullName evidence="3">6-phosphogluconolactonase</fullName>
        <ecNumber evidence="3">3.1.1.31</ecNumber>
    </submittedName>
</protein>
<organism evidence="3 4">
    <name type="scientific">Buchnera aphidicola</name>
    <name type="common">Aphis urticata</name>
    <dbReference type="NCBI Taxonomy" id="2708353"/>
    <lineage>
        <taxon>Bacteria</taxon>
        <taxon>Pseudomonadati</taxon>
        <taxon>Pseudomonadota</taxon>
        <taxon>Gammaproteobacteria</taxon>
        <taxon>Enterobacterales</taxon>
        <taxon>Erwiniaceae</taxon>
        <taxon>Buchnera</taxon>
    </lineage>
</organism>
<dbReference type="NCBIfam" id="NF008258">
    <property type="entry name" value="PRK11028.1"/>
    <property type="match status" value="1"/>
</dbReference>
<comment type="similarity">
    <text evidence="1">Belongs to the cycloisomerase 2 family.</text>
</comment>
<evidence type="ECO:0000256" key="1">
    <source>
        <dbReference type="ARBA" id="ARBA00005564"/>
    </source>
</evidence>
<dbReference type="InterPro" id="IPR050282">
    <property type="entry name" value="Cycloisomerase_2"/>
</dbReference>
<name>A0AAJ4GE18_9GAMM</name>
<evidence type="ECO:0000256" key="2">
    <source>
        <dbReference type="ARBA" id="ARBA00022526"/>
    </source>
</evidence>
<accession>A0AAJ4GE18</accession>
<keyword evidence="3" id="KW-0378">Hydrolase</keyword>
<dbReference type="PANTHER" id="PTHR30344">
    <property type="entry name" value="6-PHOSPHOGLUCONOLACTONASE-RELATED"/>
    <property type="match status" value="1"/>
</dbReference>
<dbReference type="InterPro" id="IPR011045">
    <property type="entry name" value="N2O_reductase_N"/>
</dbReference>
<dbReference type="EC" id="3.1.1.31" evidence="3"/>
<dbReference type="GO" id="GO:0017057">
    <property type="term" value="F:6-phosphogluconolactonase activity"/>
    <property type="evidence" value="ECO:0007669"/>
    <property type="project" value="UniProtKB-EC"/>
</dbReference>
<dbReference type="InterPro" id="IPR019405">
    <property type="entry name" value="Lactonase_7-beta_prop"/>
</dbReference>
<dbReference type="Gene3D" id="2.130.10.10">
    <property type="entry name" value="YVTN repeat-like/Quinoprotein amine dehydrogenase"/>
    <property type="match status" value="1"/>
</dbReference>
<keyword evidence="2" id="KW-0119">Carbohydrate metabolism</keyword>
<dbReference type="SUPFAM" id="SSF50974">
    <property type="entry name" value="Nitrous oxide reductase, N-terminal domain"/>
    <property type="match status" value="1"/>
</dbReference>
<proteinExistence type="inferred from homology"/>
<dbReference type="Pfam" id="PF10282">
    <property type="entry name" value="Lactonase"/>
    <property type="match status" value="1"/>
</dbReference>
<sequence>MKQVVYIANSKSQTIEVWHLYSNGHMELIQTVHTNGPVQPINYMKDKNLLYAGIRPENRIFVYTIKNNGHLEKKSESYIPGSPNYISFSSDKNFLFCSSYHTNSLSVIPLDKNGIPKDPIQIIYNIKGCHAALLNIKYNILFVTALKDNCIYLYYLTKNGILKNTEQKLIQTQLNSGPRHITFHPNEDFIYTINELNGTVDVWKICIQKNIPQLKNIQNISIVKNHIISNKYWSADIHLTSCGNFLYISDRILNSLSLFHVNKNDGKISFINIYLTEKQPRAFCIDAQNKYIIVAGQKSNKFTVYSINKNTGCLKKLDTYSTGEEPIWTLICTI</sequence>
<reference evidence="3 4" key="1">
    <citation type="submission" date="2020-02" db="EMBL/GenBank/DDBJ databases">
        <title>Parallel evolution in the integration of a co-obligate aphid symbiosis.</title>
        <authorList>
            <person name="Monnin D."/>
            <person name="Jackson R."/>
            <person name="Kiers E.T."/>
            <person name="Bunker M."/>
            <person name="Ellers J."/>
            <person name="Henry L.M."/>
        </authorList>
    </citation>
    <scope>NUCLEOTIDE SEQUENCE [LARGE SCALE GENOMIC DNA]</scope>
    <source>
        <strain evidence="3">AURT-53B</strain>
    </source>
</reference>
<dbReference type="EMBL" id="CP048744">
    <property type="protein sequence ID" value="QIQ41318.1"/>
    <property type="molecule type" value="Genomic_DNA"/>
</dbReference>
<dbReference type="AlphaFoldDB" id="A0AAJ4GE18"/>
<keyword evidence="2" id="KW-0313">Glucose metabolism</keyword>